<proteinExistence type="predicted"/>
<sequence length="318" mass="36912">MKRILGVFFAIIIWSCGKENKPEEEISKIEVSFNVERFDKALSGADVSNLPGLKSRFPLLFPESYPDSIWVKRLNDTLQAELVEEVGKVYPDFKKETDQLHSLFQHASYYLNDFTPPDVITLTTEVDYRNSVIYADSLLLIGLDNYLGKDHKFYTGIQEYLKRDFEPDLIVVDAASKIARSRLTLPSDRTFLAAMILYGKELYLKDLLIPFKTDAEKIKYTEKQIQWARNNETNIWRHLVDNNALFSTDQSLKTRFIEPAPFSKFYLSFDAESPGRIGQYVGWQIVRSYMENNDVSLQQMLKMSTEEIFNNSRYKPGK</sequence>
<dbReference type="Pfam" id="PF25594">
    <property type="entry name" value="GldB_lipo"/>
    <property type="match status" value="1"/>
</dbReference>
<evidence type="ECO:0000313" key="2">
    <source>
        <dbReference type="Proteomes" id="UP000829476"/>
    </source>
</evidence>
<gene>
    <name evidence="1" type="primary">gldB</name>
    <name evidence="1" type="ORF">MQE36_01855</name>
</gene>
<keyword evidence="2" id="KW-1185">Reference proteome</keyword>
<accession>A0ABY3YN76</accession>
<dbReference type="RefSeq" id="WP_242937503.1">
    <property type="nucleotide sequence ID" value="NZ_CP094326.1"/>
</dbReference>
<dbReference type="NCBIfam" id="TIGR03514">
    <property type="entry name" value="GldB_lipo"/>
    <property type="match status" value="1"/>
</dbReference>
<reference evidence="1 2" key="1">
    <citation type="journal article" date="2018" name="Int. J. Syst. Evol. Microbiol.">
        <title>Zhouia spongiae sp. nov., isolated from a marine sponge.</title>
        <authorList>
            <person name="Zhuang L."/>
            <person name="Lin B."/>
            <person name="Qin F."/>
            <person name="Luo L."/>
        </authorList>
    </citation>
    <scope>NUCLEOTIDE SEQUENCE [LARGE SCALE GENOMIC DNA]</scope>
    <source>
        <strain evidence="1 2">HN-Y44</strain>
    </source>
</reference>
<organism evidence="1 2">
    <name type="scientific">Zhouia spongiae</name>
    <dbReference type="NCBI Taxonomy" id="2202721"/>
    <lineage>
        <taxon>Bacteria</taxon>
        <taxon>Pseudomonadati</taxon>
        <taxon>Bacteroidota</taxon>
        <taxon>Flavobacteriia</taxon>
        <taxon>Flavobacteriales</taxon>
        <taxon>Flavobacteriaceae</taxon>
        <taxon>Zhouia</taxon>
    </lineage>
</organism>
<dbReference type="EMBL" id="CP094326">
    <property type="protein sequence ID" value="UNY99103.1"/>
    <property type="molecule type" value="Genomic_DNA"/>
</dbReference>
<name>A0ABY3YN76_9FLAO</name>
<keyword evidence="1" id="KW-0449">Lipoprotein</keyword>
<protein>
    <submittedName>
        <fullName evidence="1">Gliding motility lipoprotein GldB</fullName>
    </submittedName>
</protein>
<dbReference type="Proteomes" id="UP000829476">
    <property type="component" value="Chromosome"/>
</dbReference>
<evidence type="ECO:0000313" key="1">
    <source>
        <dbReference type="EMBL" id="UNY99103.1"/>
    </source>
</evidence>
<dbReference type="InterPro" id="IPR019853">
    <property type="entry name" value="GldB-like"/>
</dbReference>